<keyword evidence="4" id="KW-1185">Reference proteome</keyword>
<dbReference type="Pfam" id="PF26348">
    <property type="entry name" value="SRA_ScoMcrA"/>
    <property type="match status" value="1"/>
</dbReference>
<evidence type="ECO:0000313" key="4">
    <source>
        <dbReference type="Proteomes" id="UP000215199"/>
    </source>
</evidence>
<feature type="compositionally biased region" description="Polar residues" evidence="1">
    <location>
        <begin position="160"/>
        <end position="170"/>
    </location>
</feature>
<comment type="caution">
    <text evidence="3">The sequence shown here is derived from an EMBL/GenBank/DDBJ whole genome shotgun (WGS) entry which is preliminary data.</text>
</comment>
<protein>
    <recommendedName>
        <fullName evidence="2">HNH nuclease domain-containing protein</fullName>
    </recommendedName>
</protein>
<feature type="domain" description="HNH nuclease" evidence="2">
    <location>
        <begin position="205"/>
        <end position="266"/>
    </location>
</feature>
<proteinExistence type="predicted"/>
<feature type="region of interest" description="Disordered" evidence="1">
    <location>
        <begin position="180"/>
        <end position="204"/>
    </location>
</feature>
<dbReference type="InterPro" id="IPR002711">
    <property type="entry name" value="HNH"/>
</dbReference>
<dbReference type="OrthoDB" id="9802640at2"/>
<evidence type="ECO:0000256" key="1">
    <source>
        <dbReference type="SAM" id="MobiDB-lite"/>
    </source>
</evidence>
<dbReference type="AlphaFoldDB" id="A0A229TF40"/>
<organism evidence="3 4">
    <name type="scientific">Amycolatopsis vastitatis</name>
    <dbReference type="NCBI Taxonomy" id="1905142"/>
    <lineage>
        <taxon>Bacteria</taxon>
        <taxon>Bacillati</taxon>
        <taxon>Actinomycetota</taxon>
        <taxon>Actinomycetes</taxon>
        <taxon>Pseudonocardiales</taxon>
        <taxon>Pseudonocardiaceae</taxon>
        <taxon>Amycolatopsis</taxon>
    </lineage>
</organism>
<sequence length="296" mass="32687">MLGDEYPNRTAIKAAYGGNGVAGIVRFPGEDIVNAFSDENGPYADEPPDAVKPFEYRGDGRAGHQQLVRGNKLLDQARCQHHAVRFWYRPAGAAFRFVTWVAVLDRAQVWAPDDSGQLRLEYSFLIMAVPSPDSATWPHHIFDLIDDLEILDDPPPHPTSSPAADGTNNTTYQDYLQELGETPNSTEPGSPPTKKARNHYQRNRKARDAVLLRAANSCENDRCTGMPADTTSDGSAILEVDHVDDLALGGPDHPSRMIALCPNCHATKTRGRHRGALKRHLRIRAAELHQQALSTR</sequence>
<gene>
    <name evidence="3" type="ORF">CF165_07345</name>
</gene>
<dbReference type="Pfam" id="PF01844">
    <property type="entry name" value="HNH"/>
    <property type="match status" value="1"/>
</dbReference>
<name>A0A229TF40_9PSEU</name>
<evidence type="ECO:0000313" key="3">
    <source>
        <dbReference type="EMBL" id="OXM69339.1"/>
    </source>
</evidence>
<feature type="region of interest" description="Disordered" evidence="1">
    <location>
        <begin position="151"/>
        <end position="170"/>
    </location>
</feature>
<dbReference type="GO" id="GO:0003676">
    <property type="term" value="F:nucleic acid binding"/>
    <property type="evidence" value="ECO:0007669"/>
    <property type="project" value="InterPro"/>
</dbReference>
<dbReference type="InterPro" id="IPR003615">
    <property type="entry name" value="HNH_nuc"/>
</dbReference>
<dbReference type="Proteomes" id="UP000215199">
    <property type="component" value="Unassembled WGS sequence"/>
</dbReference>
<accession>A0A229TF40</accession>
<dbReference type="GO" id="GO:0008270">
    <property type="term" value="F:zinc ion binding"/>
    <property type="evidence" value="ECO:0007669"/>
    <property type="project" value="InterPro"/>
</dbReference>
<evidence type="ECO:0000259" key="2">
    <source>
        <dbReference type="SMART" id="SM00507"/>
    </source>
</evidence>
<feature type="compositionally biased region" description="Basic residues" evidence="1">
    <location>
        <begin position="194"/>
        <end position="204"/>
    </location>
</feature>
<dbReference type="InterPro" id="IPR058712">
    <property type="entry name" value="SRA_ScoMcrA"/>
</dbReference>
<dbReference type="EMBL" id="NMUL01000007">
    <property type="protein sequence ID" value="OXM69339.1"/>
    <property type="molecule type" value="Genomic_DNA"/>
</dbReference>
<dbReference type="GO" id="GO:0004519">
    <property type="term" value="F:endonuclease activity"/>
    <property type="evidence" value="ECO:0007669"/>
    <property type="project" value="InterPro"/>
</dbReference>
<dbReference type="RefSeq" id="WP_093946670.1">
    <property type="nucleotide sequence ID" value="NZ_NMUL01000007.1"/>
</dbReference>
<dbReference type="CDD" id="cd00085">
    <property type="entry name" value="HNHc"/>
    <property type="match status" value="1"/>
</dbReference>
<dbReference type="Gene3D" id="1.10.30.50">
    <property type="match status" value="1"/>
</dbReference>
<dbReference type="SMART" id="SM00507">
    <property type="entry name" value="HNHc"/>
    <property type="match status" value="1"/>
</dbReference>
<reference evidence="4" key="1">
    <citation type="submission" date="2017-07" db="EMBL/GenBank/DDBJ databases">
        <title>Comparative genome mining reveals phylogenetic distribution patterns of secondary metabolites in Amycolatopsis.</title>
        <authorList>
            <person name="Adamek M."/>
            <person name="Alanjary M."/>
            <person name="Sales-Ortells H."/>
            <person name="Goodfellow M."/>
            <person name="Bull A.T."/>
            <person name="Kalinowski J."/>
            <person name="Ziemert N."/>
        </authorList>
    </citation>
    <scope>NUCLEOTIDE SEQUENCE [LARGE SCALE GENOMIC DNA]</scope>
    <source>
        <strain evidence="4">H5</strain>
    </source>
</reference>